<reference evidence="1" key="1">
    <citation type="journal article" date="2023" name="Mol. Phylogenet. Evol.">
        <title>Genome-scale phylogeny and comparative genomics of the fungal order Sordariales.</title>
        <authorList>
            <person name="Hensen N."/>
            <person name="Bonometti L."/>
            <person name="Westerberg I."/>
            <person name="Brannstrom I.O."/>
            <person name="Guillou S."/>
            <person name="Cros-Aarteil S."/>
            <person name="Calhoun S."/>
            <person name="Haridas S."/>
            <person name="Kuo A."/>
            <person name="Mondo S."/>
            <person name="Pangilinan J."/>
            <person name="Riley R."/>
            <person name="LaButti K."/>
            <person name="Andreopoulos B."/>
            <person name="Lipzen A."/>
            <person name="Chen C."/>
            <person name="Yan M."/>
            <person name="Daum C."/>
            <person name="Ng V."/>
            <person name="Clum A."/>
            <person name="Steindorff A."/>
            <person name="Ohm R.A."/>
            <person name="Martin F."/>
            <person name="Silar P."/>
            <person name="Natvig D.O."/>
            <person name="Lalanne C."/>
            <person name="Gautier V."/>
            <person name="Ament-Velasquez S.L."/>
            <person name="Kruys A."/>
            <person name="Hutchinson M.I."/>
            <person name="Powell A.J."/>
            <person name="Barry K."/>
            <person name="Miller A.N."/>
            <person name="Grigoriev I.V."/>
            <person name="Debuchy R."/>
            <person name="Gladieux P."/>
            <person name="Hiltunen Thoren M."/>
            <person name="Johannesson H."/>
        </authorList>
    </citation>
    <scope>NUCLEOTIDE SEQUENCE</scope>
    <source>
        <strain evidence="1">CBS 118394</strain>
    </source>
</reference>
<keyword evidence="2" id="KW-1185">Reference proteome</keyword>
<evidence type="ECO:0000313" key="2">
    <source>
        <dbReference type="Proteomes" id="UP001283341"/>
    </source>
</evidence>
<evidence type="ECO:0000313" key="1">
    <source>
        <dbReference type="EMBL" id="KAK3329793.1"/>
    </source>
</evidence>
<proteinExistence type="predicted"/>
<comment type="caution">
    <text evidence="1">The sequence shown here is derived from an EMBL/GenBank/DDBJ whole genome shotgun (WGS) entry which is preliminary data.</text>
</comment>
<dbReference type="AlphaFoldDB" id="A0AAE0MFI5"/>
<dbReference type="Proteomes" id="UP001283341">
    <property type="component" value="Unassembled WGS sequence"/>
</dbReference>
<gene>
    <name evidence="1" type="ORF">B0H66DRAFT_38201</name>
</gene>
<sequence>MGAYISVEQANLSHGPVDSVVLSEKLSKRQRGLLRLGLVRSHDWTELPIEGIYQIVISEVLETGSAHALVHGGSRAFAVTAVLDLGLRMLESPRGRTALQNLARRTFHCFCEKEKDSSMPHDCPDSHPPNLPMAVAEFLRSVRYRFPSVTLDKCNGLRQEKGAAPGKYDDFWCDEIPTLEKLKFNPKEEAVLHLNWEMIDKLYWTRLKADMSAGRDSNGADHNMIRFRRLQFHLGIMVAHHLCHLFIGFLRSSETLSAHVDDVRILRLVNRYDAGAEFETDFFGGRPKMFIDFDGPAEERYAGQSYLVKRGDDSRRIAAVIPQERIENYLKGDFSLPLLTTTDEMDAEFELFRDVKKRYPASSHERKDDDIADLGRARKDDDPKQLFSLPWDVKGEEYRLLKRACHDPSVRLVDTHGF</sequence>
<name>A0AAE0MFI5_9PEZI</name>
<protein>
    <submittedName>
        <fullName evidence="1">Uncharacterized protein</fullName>
    </submittedName>
</protein>
<organism evidence="1 2">
    <name type="scientific">Apodospora peruviana</name>
    <dbReference type="NCBI Taxonomy" id="516989"/>
    <lineage>
        <taxon>Eukaryota</taxon>
        <taxon>Fungi</taxon>
        <taxon>Dikarya</taxon>
        <taxon>Ascomycota</taxon>
        <taxon>Pezizomycotina</taxon>
        <taxon>Sordariomycetes</taxon>
        <taxon>Sordariomycetidae</taxon>
        <taxon>Sordariales</taxon>
        <taxon>Lasiosphaeriaceae</taxon>
        <taxon>Apodospora</taxon>
    </lineage>
</organism>
<accession>A0AAE0MFI5</accession>
<dbReference type="EMBL" id="JAUEDM010000001">
    <property type="protein sequence ID" value="KAK3329793.1"/>
    <property type="molecule type" value="Genomic_DNA"/>
</dbReference>
<reference evidence="1" key="2">
    <citation type="submission" date="2023-06" db="EMBL/GenBank/DDBJ databases">
        <authorList>
            <consortium name="Lawrence Berkeley National Laboratory"/>
            <person name="Haridas S."/>
            <person name="Hensen N."/>
            <person name="Bonometti L."/>
            <person name="Westerberg I."/>
            <person name="Brannstrom I.O."/>
            <person name="Guillou S."/>
            <person name="Cros-Aarteil S."/>
            <person name="Calhoun S."/>
            <person name="Kuo A."/>
            <person name="Mondo S."/>
            <person name="Pangilinan J."/>
            <person name="Riley R."/>
            <person name="Labutti K."/>
            <person name="Andreopoulos B."/>
            <person name="Lipzen A."/>
            <person name="Chen C."/>
            <person name="Yanf M."/>
            <person name="Daum C."/>
            <person name="Ng V."/>
            <person name="Clum A."/>
            <person name="Steindorff A."/>
            <person name="Ohm R."/>
            <person name="Martin F."/>
            <person name="Silar P."/>
            <person name="Natvig D."/>
            <person name="Lalanne C."/>
            <person name="Gautier V."/>
            <person name="Ament-Velasquez S.L."/>
            <person name="Kruys A."/>
            <person name="Hutchinson M.I."/>
            <person name="Powell A.J."/>
            <person name="Barry K."/>
            <person name="Miller A.N."/>
            <person name="Grigoriev I.V."/>
            <person name="Debuchy R."/>
            <person name="Gladieux P."/>
            <person name="Thoren M.H."/>
            <person name="Johannesson H."/>
        </authorList>
    </citation>
    <scope>NUCLEOTIDE SEQUENCE</scope>
    <source>
        <strain evidence="1">CBS 118394</strain>
    </source>
</reference>